<name>A0A9E7N1E9_9CAUD</name>
<dbReference type="Proteomes" id="UP001055634">
    <property type="component" value="Segment"/>
</dbReference>
<gene>
    <name evidence="1" type="ORF">GURKE_00720</name>
</gene>
<evidence type="ECO:0000313" key="1">
    <source>
        <dbReference type="EMBL" id="UTC28104.1"/>
    </source>
</evidence>
<proteinExistence type="predicted"/>
<evidence type="ECO:0000313" key="2">
    <source>
        <dbReference type="Proteomes" id="UP001055634"/>
    </source>
</evidence>
<keyword evidence="2" id="KW-1185">Reference proteome</keyword>
<sequence length="214" mass="23411">MISPDDMKALRAFALGRSTDIEPEAVAALLSVHEQLSAAASDLLRASQPFADGSDELVKTVRDGRKIWHRVRGGRKIAVGATEYEDLDVFIDIGRAADRMARLYDGRTSPPLDEPLVWLLRMMQATGGEIDASDNRWSPLNLFCGDRGEGLDTFNLAINLGLIQSSHDSDFDTSRAWLTTTGKAYVAELPAVTYGVDSALIDAQPAYRRTLKAD</sequence>
<organism evidence="1 2">
    <name type="scientific">Brevundimonas phage vB_BpoS-Gurke</name>
    <dbReference type="NCBI Taxonomy" id="2948599"/>
    <lineage>
        <taxon>Viruses</taxon>
        <taxon>Duplodnaviria</taxon>
        <taxon>Heunggongvirae</taxon>
        <taxon>Uroviricota</taxon>
        <taxon>Caudoviricetes</taxon>
        <taxon>Jeanschmidtviridae</taxon>
        <taxon>Kikimoravirus</taxon>
        <taxon>Kikimoravirus gurke</taxon>
    </lineage>
</organism>
<protein>
    <submittedName>
        <fullName evidence="1">Uncharacterized protein</fullName>
    </submittedName>
</protein>
<accession>A0A9E7N1E9</accession>
<dbReference type="EMBL" id="ON529850">
    <property type="protein sequence ID" value="UTC28104.1"/>
    <property type="molecule type" value="Genomic_DNA"/>
</dbReference>
<reference evidence="1" key="1">
    <citation type="submission" date="2022-04" db="EMBL/GenBank/DDBJ databases">
        <authorList>
            <person name="Friedrich I."/>
            <person name="Schneider D."/>
            <person name="Poehlein A."/>
            <person name="Hertel R."/>
            <person name="Daniel R."/>
        </authorList>
    </citation>
    <scope>NUCLEOTIDE SEQUENCE</scope>
</reference>